<dbReference type="KEGG" id="dni:HX89_11570"/>
<dbReference type="PROSITE" id="PS50850">
    <property type="entry name" value="MFS"/>
    <property type="match status" value="1"/>
</dbReference>
<keyword evidence="2" id="KW-0813">Transport</keyword>
<proteinExistence type="predicted"/>
<dbReference type="eggNOG" id="COG2814">
    <property type="taxonomic scope" value="Bacteria"/>
</dbReference>
<keyword evidence="6 7" id="KW-0472">Membrane</keyword>
<feature type="transmembrane region" description="Helical" evidence="7">
    <location>
        <begin position="171"/>
        <end position="199"/>
    </location>
</feature>
<evidence type="ECO:0000256" key="1">
    <source>
        <dbReference type="ARBA" id="ARBA00004651"/>
    </source>
</evidence>
<dbReference type="InterPro" id="IPR010290">
    <property type="entry name" value="TM_effector"/>
</dbReference>
<feature type="domain" description="Major facilitator superfamily (MFS) profile" evidence="8">
    <location>
        <begin position="11"/>
        <end position="427"/>
    </location>
</feature>
<evidence type="ECO:0000313" key="10">
    <source>
        <dbReference type="Proteomes" id="UP000027986"/>
    </source>
</evidence>
<evidence type="ECO:0000256" key="5">
    <source>
        <dbReference type="ARBA" id="ARBA00022989"/>
    </source>
</evidence>
<dbReference type="Pfam" id="PF05977">
    <property type="entry name" value="MFS_3"/>
    <property type="match status" value="1"/>
</dbReference>
<feature type="transmembrane region" description="Helical" evidence="7">
    <location>
        <begin position="94"/>
        <end position="122"/>
    </location>
</feature>
<dbReference type="InterPro" id="IPR036259">
    <property type="entry name" value="MFS_trans_sf"/>
</dbReference>
<accession>A0A075JJC8</accession>
<feature type="transmembrane region" description="Helical" evidence="7">
    <location>
        <begin position="231"/>
        <end position="258"/>
    </location>
</feature>
<evidence type="ECO:0000256" key="7">
    <source>
        <dbReference type="SAM" id="Phobius"/>
    </source>
</evidence>
<feature type="transmembrane region" description="Helical" evidence="7">
    <location>
        <begin position="20"/>
        <end position="37"/>
    </location>
</feature>
<dbReference type="PANTHER" id="PTHR23513">
    <property type="entry name" value="INTEGRAL MEMBRANE EFFLUX PROTEIN-RELATED"/>
    <property type="match status" value="1"/>
</dbReference>
<protein>
    <submittedName>
        <fullName evidence="9">MFS transporter</fullName>
    </submittedName>
</protein>
<dbReference type="EMBL" id="CP008889">
    <property type="protein sequence ID" value="AIF41467.1"/>
    <property type="molecule type" value="Genomic_DNA"/>
</dbReference>
<dbReference type="GO" id="GO:0005886">
    <property type="term" value="C:plasma membrane"/>
    <property type="evidence" value="ECO:0007669"/>
    <property type="project" value="UniProtKB-SubCell"/>
</dbReference>
<dbReference type="CDD" id="cd06173">
    <property type="entry name" value="MFS_MefA_like"/>
    <property type="match status" value="1"/>
</dbReference>
<name>A0A075JJC8_9MICO</name>
<feature type="transmembrane region" description="Helical" evidence="7">
    <location>
        <begin position="264"/>
        <end position="284"/>
    </location>
</feature>
<dbReference type="GeneID" id="41841722"/>
<feature type="transmembrane region" description="Helical" evidence="7">
    <location>
        <begin position="57"/>
        <end position="82"/>
    </location>
</feature>
<dbReference type="GO" id="GO:0022857">
    <property type="term" value="F:transmembrane transporter activity"/>
    <property type="evidence" value="ECO:0007669"/>
    <property type="project" value="InterPro"/>
</dbReference>
<feature type="transmembrane region" description="Helical" evidence="7">
    <location>
        <begin position="317"/>
        <end position="339"/>
    </location>
</feature>
<keyword evidence="5 7" id="KW-1133">Transmembrane helix</keyword>
<dbReference type="Gene3D" id="1.20.1250.20">
    <property type="entry name" value="MFS general substrate transporter like domains"/>
    <property type="match status" value="1"/>
</dbReference>
<reference evidence="9 10" key="1">
    <citation type="submission" date="2014-07" db="EMBL/GenBank/DDBJ databases">
        <title>Genome Sequencing of Dermacoccus nishinomiyaensis.</title>
        <authorList>
            <person name="Hong K.W."/>
            <person name="Chan K.G."/>
        </authorList>
    </citation>
    <scope>NUCLEOTIDE SEQUENCE [LARGE SCALE GENOMIC DNA]</scope>
    <source>
        <strain evidence="9 10">M25</strain>
    </source>
</reference>
<dbReference type="InterPro" id="IPR020846">
    <property type="entry name" value="MFS_dom"/>
</dbReference>
<keyword evidence="4 7" id="KW-0812">Transmembrane</keyword>
<keyword evidence="3" id="KW-1003">Cell membrane</keyword>
<dbReference type="HOGENOM" id="CLU_034180_11_2_11"/>
<evidence type="ECO:0000256" key="2">
    <source>
        <dbReference type="ARBA" id="ARBA00022448"/>
    </source>
</evidence>
<dbReference type="OrthoDB" id="9775268at2"/>
<evidence type="ECO:0000313" key="9">
    <source>
        <dbReference type="EMBL" id="AIF41467.1"/>
    </source>
</evidence>
<dbReference type="RefSeq" id="WP_038569279.1">
    <property type="nucleotide sequence ID" value="NZ_CP008889.1"/>
</dbReference>
<evidence type="ECO:0000256" key="6">
    <source>
        <dbReference type="ARBA" id="ARBA00023136"/>
    </source>
</evidence>
<feature type="transmembrane region" description="Helical" evidence="7">
    <location>
        <begin position="291"/>
        <end position="311"/>
    </location>
</feature>
<dbReference type="SUPFAM" id="SSF103473">
    <property type="entry name" value="MFS general substrate transporter"/>
    <property type="match status" value="1"/>
</dbReference>
<organism evidence="9 10">
    <name type="scientific">Dermacoccus nishinomiyaensis</name>
    <dbReference type="NCBI Taxonomy" id="1274"/>
    <lineage>
        <taxon>Bacteria</taxon>
        <taxon>Bacillati</taxon>
        <taxon>Actinomycetota</taxon>
        <taxon>Actinomycetes</taxon>
        <taxon>Micrococcales</taxon>
        <taxon>Dermacoccaceae</taxon>
        <taxon>Dermacoccus</taxon>
    </lineage>
</organism>
<sequence>MSSRGVTTSPTFASLSIRNYRLYASGALVSNVGTWIGRVTQDWVVLTELTHHDAAALGAITATQFAPVVLLAPFAGSLADAYPKRRLLMLSQSALAVTSLVLAGLLLTGSATLASVFGIALVQGIATALDNPTRQAFVSELVPEGHLTNAVGLNSASFNAARLIGPGVAGLLIAGIGTGWAMVLNAASFVAVLAALLAMNPRELRPAPRRRGRGGVREGFAYVSRRRDLQLIMGLVFVLGTFGMNFQITTALMATSVFHADARAYGIISSVMAVGSLAAALLAARRKSPSLRLLLAALAGFTVFSALAAMAPNVWLFGAFLVPVGLCALTALTTANASVQLSVDPQLRGRVMALYMAILMGGTPVGAPLIGWIGNTFGARATIAVGSVAVGVATLVAGLALMRVRHYAASDVIAMRPTHLAVRESAT</sequence>
<feature type="transmembrane region" description="Helical" evidence="7">
    <location>
        <begin position="379"/>
        <end position="401"/>
    </location>
</feature>
<feature type="transmembrane region" description="Helical" evidence="7">
    <location>
        <begin position="351"/>
        <end position="373"/>
    </location>
</feature>
<evidence type="ECO:0000256" key="4">
    <source>
        <dbReference type="ARBA" id="ARBA00022692"/>
    </source>
</evidence>
<dbReference type="PANTHER" id="PTHR23513:SF11">
    <property type="entry name" value="STAPHYLOFERRIN A TRANSPORTER"/>
    <property type="match status" value="1"/>
</dbReference>
<evidence type="ECO:0000256" key="3">
    <source>
        <dbReference type="ARBA" id="ARBA00022475"/>
    </source>
</evidence>
<dbReference type="AlphaFoldDB" id="A0A075JJC8"/>
<comment type="subcellular location">
    <subcellularLocation>
        <location evidence="1">Cell membrane</location>
        <topology evidence="1">Multi-pass membrane protein</topology>
    </subcellularLocation>
</comment>
<evidence type="ECO:0000259" key="8">
    <source>
        <dbReference type="PROSITE" id="PS50850"/>
    </source>
</evidence>
<keyword evidence="10" id="KW-1185">Reference proteome</keyword>
<dbReference type="Proteomes" id="UP000027986">
    <property type="component" value="Chromosome"/>
</dbReference>
<gene>
    <name evidence="9" type="ORF">HX89_11570</name>
</gene>